<accession>A0AAE9N9K8</accession>
<dbReference type="Proteomes" id="UP001058872">
    <property type="component" value="Chromosome"/>
</dbReference>
<evidence type="ECO:0000313" key="3">
    <source>
        <dbReference type="Proteomes" id="UP001058872"/>
    </source>
</evidence>
<proteinExistence type="predicted"/>
<sequence length="84" mass="9031">MRPSGTAHSAVVPDERSEDPGPISTGRCRDASRQLRVPVTTSACGYGSRIGARLRRACPGRHRVCGARCAYSLTSSAGSRFPWR</sequence>
<dbReference type="AlphaFoldDB" id="A0AAE9N9K8"/>
<feature type="region of interest" description="Disordered" evidence="1">
    <location>
        <begin position="1"/>
        <end position="32"/>
    </location>
</feature>
<gene>
    <name evidence="2" type="ORF">DCM83_07060</name>
</gene>
<name>A0AAE9N9K8_9BRAD</name>
<organism evidence="2 3">
    <name type="scientific">Bradyrhizobium betae</name>
    <dbReference type="NCBI Taxonomy" id="244734"/>
    <lineage>
        <taxon>Bacteria</taxon>
        <taxon>Pseudomonadati</taxon>
        <taxon>Pseudomonadota</taxon>
        <taxon>Alphaproteobacteria</taxon>
        <taxon>Hyphomicrobiales</taxon>
        <taxon>Nitrobacteraceae</taxon>
        <taxon>Bradyrhizobium</taxon>
    </lineage>
</organism>
<evidence type="ECO:0000256" key="1">
    <source>
        <dbReference type="SAM" id="MobiDB-lite"/>
    </source>
</evidence>
<dbReference type="EMBL" id="CP028989">
    <property type="protein sequence ID" value="UUO65000.1"/>
    <property type="molecule type" value="Genomic_DNA"/>
</dbReference>
<protein>
    <submittedName>
        <fullName evidence="2">Uncharacterized protein</fullName>
    </submittedName>
</protein>
<evidence type="ECO:0000313" key="2">
    <source>
        <dbReference type="EMBL" id="UUO65000.1"/>
    </source>
</evidence>
<reference evidence="2" key="1">
    <citation type="submission" date="2018-04" db="EMBL/GenBank/DDBJ databases">
        <title>Genomes of Endosymbiotic and Endophytic Bradyrhizobium Publication status.</title>
        <authorList>
            <person name="Guha S."/>
            <person name="Jorrin B."/>
            <person name="Sarkar M."/>
            <person name="Poole P.S."/>
            <person name="DasGupta M."/>
        </authorList>
    </citation>
    <scope>NUCLEOTIDE SEQUENCE</scope>
    <source>
        <strain evidence="2">WBOS16</strain>
    </source>
</reference>